<protein>
    <submittedName>
        <fullName evidence="3">Contains acyltransferase and SGNH-hydrolase domains (OafA)</fullName>
    </submittedName>
</protein>
<feature type="transmembrane region" description="Helical" evidence="1">
    <location>
        <begin position="35"/>
        <end position="58"/>
    </location>
</feature>
<dbReference type="GO" id="GO:0000271">
    <property type="term" value="P:polysaccharide biosynthetic process"/>
    <property type="evidence" value="ECO:0007669"/>
    <property type="project" value="TreeGrafter"/>
</dbReference>
<dbReference type="PANTHER" id="PTHR23028:SF131">
    <property type="entry name" value="BLR2367 PROTEIN"/>
    <property type="match status" value="1"/>
</dbReference>
<organism evidence="3 5">
    <name type="scientific">Commensalibacter communis</name>
    <dbReference type="NCBI Taxonomy" id="2972786"/>
    <lineage>
        <taxon>Bacteria</taxon>
        <taxon>Pseudomonadati</taxon>
        <taxon>Pseudomonadota</taxon>
        <taxon>Alphaproteobacteria</taxon>
        <taxon>Acetobacterales</taxon>
        <taxon>Acetobacteraceae</taxon>
    </lineage>
</organism>
<evidence type="ECO:0000313" key="6">
    <source>
        <dbReference type="Proteomes" id="UP001154259"/>
    </source>
</evidence>
<accession>A0A9W4TNS8</accession>
<sequence>MLYSVQFLRGFAALLVVMTHIVNKEVQNQICSKYWFNMGGTGIDLFFIISGFIMCYTTHDKKVSFINFMKLRIERIIPLYWFFTTLALILYLLPLNVFHAAVNSISVLDSYLLLPLGKTYLVGTGWTLSYEFYFYLIFSFFLLFPLQSYVRYVYISVFIAIITCVGWVVNDHRPIIDFVLSHWLIEFVFGIISFALFKHIKIPPLWCFIMIICGLPVLLYQNIDDFLLRSPYRVFHAGLPMFLIFNGCLHLENCLPDPKNVLCSLFEKLGNSSYSLYLSHPFTLVVASRLCIMLHLTSPLIFIVILLFASVLFGFFAYRFIEQPMLKWVKSKI</sequence>
<dbReference type="Proteomes" id="UP001154259">
    <property type="component" value="Unassembled WGS sequence"/>
</dbReference>
<keyword evidence="1" id="KW-1133">Transmembrane helix</keyword>
<dbReference type="Pfam" id="PF01757">
    <property type="entry name" value="Acyl_transf_3"/>
    <property type="match status" value="1"/>
</dbReference>
<keyword evidence="6" id="KW-1185">Reference proteome</keyword>
<dbReference type="Proteomes" id="UP001154255">
    <property type="component" value="Unassembled WGS sequence"/>
</dbReference>
<dbReference type="EMBL" id="CAMXCM010000018">
    <property type="protein sequence ID" value="CAI3960246.1"/>
    <property type="molecule type" value="Genomic_DNA"/>
</dbReference>
<keyword evidence="1" id="KW-0812">Transmembrane</keyword>
<dbReference type="EMBL" id="CAMXCS010000018">
    <property type="protein sequence ID" value="CAI3961836.1"/>
    <property type="molecule type" value="Genomic_DNA"/>
</dbReference>
<evidence type="ECO:0000256" key="1">
    <source>
        <dbReference type="SAM" id="Phobius"/>
    </source>
</evidence>
<dbReference type="GO" id="GO:0016747">
    <property type="term" value="F:acyltransferase activity, transferring groups other than amino-acyl groups"/>
    <property type="evidence" value="ECO:0007669"/>
    <property type="project" value="InterPro"/>
</dbReference>
<feature type="transmembrane region" description="Helical" evidence="1">
    <location>
        <begin position="175"/>
        <end position="197"/>
    </location>
</feature>
<dbReference type="InterPro" id="IPR002656">
    <property type="entry name" value="Acyl_transf_3_dom"/>
</dbReference>
<keyword evidence="3" id="KW-0012">Acyltransferase</keyword>
<reference evidence="3" key="1">
    <citation type="submission" date="2022-10" db="EMBL/GenBank/DDBJ databases">
        <authorList>
            <person name="Botero Cardona J."/>
        </authorList>
    </citation>
    <scope>NUCLEOTIDE SEQUENCE</scope>
    <source>
        <strain evidence="3">LMG 31819</strain>
        <strain evidence="4">R-53529</strain>
    </source>
</reference>
<proteinExistence type="predicted"/>
<dbReference type="InterPro" id="IPR050879">
    <property type="entry name" value="Acyltransferase_3"/>
</dbReference>
<evidence type="ECO:0000313" key="3">
    <source>
        <dbReference type="EMBL" id="CAI3960246.1"/>
    </source>
</evidence>
<dbReference type="GO" id="GO:0016020">
    <property type="term" value="C:membrane"/>
    <property type="evidence" value="ECO:0007669"/>
    <property type="project" value="TreeGrafter"/>
</dbReference>
<name>A0A9W4TNS8_9PROT</name>
<evidence type="ECO:0000259" key="2">
    <source>
        <dbReference type="Pfam" id="PF01757"/>
    </source>
</evidence>
<dbReference type="RefSeq" id="WP_271790798.1">
    <property type="nucleotide sequence ID" value="NZ_CAMXCJ010000008.1"/>
</dbReference>
<feature type="transmembrane region" description="Helical" evidence="1">
    <location>
        <begin position="204"/>
        <end position="223"/>
    </location>
</feature>
<evidence type="ECO:0000313" key="5">
    <source>
        <dbReference type="Proteomes" id="UP001154255"/>
    </source>
</evidence>
<dbReference type="AlphaFoldDB" id="A0A9W4TNS8"/>
<feature type="transmembrane region" description="Helical" evidence="1">
    <location>
        <begin position="79"/>
        <end position="100"/>
    </location>
</feature>
<comment type="caution">
    <text evidence="3">The sequence shown here is derived from an EMBL/GenBank/DDBJ whole genome shotgun (WGS) entry which is preliminary data.</text>
</comment>
<keyword evidence="3" id="KW-0808">Transferase</keyword>
<dbReference type="PANTHER" id="PTHR23028">
    <property type="entry name" value="ACETYLTRANSFERASE"/>
    <property type="match status" value="1"/>
</dbReference>
<feature type="transmembrane region" description="Helical" evidence="1">
    <location>
        <begin position="151"/>
        <end position="169"/>
    </location>
</feature>
<gene>
    <name evidence="4" type="ORF">R53529_LOCUS2393</name>
    <name evidence="3" type="ORF">R53530_LOCUS2392</name>
</gene>
<feature type="transmembrane region" description="Helical" evidence="1">
    <location>
        <begin position="120"/>
        <end position="144"/>
    </location>
</feature>
<keyword evidence="1" id="KW-0472">Membrane</keyword>
<feature type="transmembrane region" description="Helical" evidence="1">
    <location>
        <begin position="301"/>
        <end position="321"/>
    </location>
</feature>
<feature type="domain" description="Acyltransferase 3" evidence="2">
    <location>
        <begin position="3"/>
        <end position="318"/>
    </location>
</feature>
<feature type="transmembrane region" description="Helical" evidence="1">
    <location>
        <begin position="7"/>
        <end position="23"/>
    </location>
</feature>
<evidence type="ECO:0000313" key="4">
    <source>
        <dbReference type="EMBL" id="CAI3961836.1"/>
    </source>
</evidence>